<feature type="transmembrane region" description="Helical" evidence="7">
    <location>
        <begin position="127"/>
        <end position="148"/>
    </location>
</feature>
<keyword evidence="3 7" id="KW-1133">Transmembrane helix</keyword>
<feature type="transmembrane region" description="Helical" evidence="7">
    <location>
        <begin position="41"/>
        <end position="61"/>
    </location>
</feature>
<dbReference type="Pfam" id="PF20684">
    <property type="entry name" value="Fung_rhodopsin"/>
    <property type="match status" value="1"/>
</dbReference>
<evidence type="ECO:0000256" key="3">
    <source>
        <dbReference type="ARBA" id="ARBA00022989"/>
    </source>
</evidence>
<evidence type="ECO:0000313" key="10">
    <source>
        <dbReference type="Proteomes" id="UP000799441"/>
    </source>
</evidence>
<dbReference type="PANTHER" id="PTHR33048:SF149">
    <property type="entry name" value="UBID FAMILY DECARBOXYLASE"/>
    <property type="match status" value="1"/>
</dbReference>
<feature type="region of interest" description="Disordered" evidence="6">
    <location>
        <begin position="364"/>
        <end position="426"/>
    </location>
</feature>
<feature type="transmembrane region" description="Helical" evidence="7">
    <location>
        <begin position="240"/>
        <end position="262"/>
    </location>
</feature>
<feature type="region of interest" description="Disordered" evidence="6">
    <location>
        <begin position="270"/>
        <end position="290"/>
    </location>
</feature>
<accession>A0A9P4QD03</accession>
<keyword evidence="2 7" id="KW-0812">Transmembrane</keyword>
<proteinExistence type="inferred from homology"/>
<feature type="compositionally biased region" description="Basic and acidic residues" evidence="6">
    <location>
        <begin position="378"/>
        <end position="397"/>
    </location>
</feature>
<gene>
    <name evidence="9" type="ORF">K431DRAFT_282416</name>
</gene>
<dbReference type="OrthoDB" id="3903189at2759"/>
<evidence type="ECO:0000256" key="5">
    <source>
        <dbReference type="ARBA" id="ARBA00038359"/>
    </source>
</evidence>
<evidence type="ECO:0000256" key="2">
    <source>
        <dbReference type="ARBA" id="ARBA00022692"/>
    </source>
</evidence>
<dbReference type="InterPro" id="IPR049326">
    <property type="entry name" value="Rhodopsin_dom_fungi"/>
</dbReference>
<dbReference type="PANTHER" id="PTHR33048">
    <property type="entry name" value="PTH11-LIKE INTEGRAL MEMBRANE PROTEIN (AFU_ORTHOLOGUE AFUA_5G11245)"/>
    <property type="match status" value="1"/>
</dbReference>
<feature type="compositionally biased region" description="Polar residues" evidence="6">
    <location>
        <begin position="270"/>
        <end position="281"/>
    </location>
</feature>
<feature type="transmembrane region" description="Helical" evidence="7">
    <location>
        <begin position="208"/>
        <end position="228"/>
    </location>
</feature>
<sequence length="426" mass="47624">MVSLATESWIWWSIVLAVVISRYVSRYIALRSVRRYQTDEYLMLVALCFYTTLTVTLRIVAHTNSNLLPPGFDIDNLTSQGRRERIYGSKLILVVEQCQIATIWLAKGSLIIMYLRLTTVRRENIAVKILGVYIVVGFIVMEVLYFGVWCRPFSNYWALPTPNPQCDAATDHLITNAVFNLTSDVAMLAIGLPMFLRMQLAWNKKIPVIGVFSLGIFVVIAAILNKIYSFTEPFGSAWTYWYLRESSTAMIVANLPFVWTLWRKLTGIKSTSQAGPESSDPSKFVRSIRPQMPCNPRNGSVFISRQGRSSDDDSDFDLEMGFASGERKPNANSNMTFAEMLRAEGTHDGNDGKTINPFTHPALFYGRKEKTPPTTQSHVKDAVLRDSGELTTVRREPGSGASKQSTPSSSVFPPYSGSVKSAGSFV</sequence>
<reference evidence="9" key="1">
    <citation type="journal article" date="2020" name="Stud. Mycol.">
        <title>101 Dothideomycetes genomes: a test case for predicting lifestyles and emergence of pathogens.</title>
        <authorList>
            <person name="Haridas S."/>
            <person name="Albert R."/>
            <person name="Binder M."/>
            <person name="Bloem J."/>
            <person name="Labutti K."/>
            <person name="Salamov A."/>
            <person name="Andreopoulos B."/>
            <person name="Baker S."/>
            <person name="Barry K."/>
            <person name="Bills G."/>
            <person name="Bluhm B."/>
            <person name="Cannon C."/>
            <person name="Castanera R."/>
            <person name="Culley D."/>
            <person name="Daum C."/>
            <person name="Ezra D."/>
            <person name="Gonzalez J."/>
            <person name="Henrissat B."/>
            <person name="Kuo A."/>
            <person name="Liang C."/>
            <person name="Lipzen A."/>
            <person name="Lutzoni F."/>
            <person name="Magnuson J."/>
            <person name="Mondo S."/>
            <person name="Nolan M."/>
            <person name="Ohm R."/>
            <person name="Pangilinan J."/>
            <person name="Park H.-J."/>
            <person name="Ramirez L."/>
            <person name="Alfaro M."/>
            <person name="Sun H."/>
            <person name="Tritt A."/>
            <person name="Yoshinaga Y."/>
            <person name="Zwiers L.-H."/>
            <person name="Turgeon B."/>
            <person name="Goodwin S."/>
            <person name="Spatafora J."/>
            <person name="Crous P."/>
            <person name="Grigoriev I."/>
        </authorList>
    </citation>
    <scope>NUCLEOTIDE SEQUENCE</scope>
    <source>
        <strain evidence="9">CBS 116435</strain>
    </source>
</reference>
<organism evidence="9 10">
    <name type="scientific">Polychaeton citri CBS 116435</name>
    <dbReference type="NCBI Taxonomy" id="1314669"/>
    <lineage>
        <taxon>Eukaryota</taxon>
        <taxon>Fungi</taxon>
        <taxon>Dikarya</taxon>
        <taxon>Ascomycota</taxon>
        <taxon>Pezizomycotina</taxon>
        <taxon>Dothideomycetes</taxon>
        <taxon>Dothideomycetidae</taxon>
        <taxon>Capnodiales</taxon>
        <taxon>Capnodiaceae</taxon>
        <taxon>Polychaeton</taxon>
    </lineage>
</organism>
<feature type="compositionally biased region" description="Polar residues" evidence="6">
    <location>
        <begin position="401"/>
        <end position="411"/>
    </location>
</feature>
<evidence type="ECO:0000256" key="1">
    <source>
        <dbReference type="ARBA" id="ARBA00004141"/>
    </source>
</evidence>
<dbReference type="AlphaFoldDB" id="A0A9P4QD03"/>
<feature type="transmembrane region" description="Helical" evidence="7">
    <location>
        <begin position="177"/>
        <end position="196"/>
    </location>
</feature>
<name>A0A9P4QD03_9PEZI</name>
<feature type="transmembrane region" description="Helical" evidence="7">
    <location>
        <begin position="91"/>
        <end position="115"/>
    </location>
</feature>
<dbReference type="EMBL" id="MU003773">
    <property type="protein sequence ID" value="KAF2724149.1"/>
    <property type="molecule type" value="Genomic_DNA"/>
</dbReference>
<dbReference type="Proteomes" id="UP000799441">
    <property type="component" value="Unassembled WGS sequence"/>
</dbReference>
<feature type="domain" description="Rhodopsin" evidence="8">
    <location>
        <begin position="23"/>
        <end position="263"/>
    </location>
</feature>
<comment type="subcellular location">
    <subcellularLocation>
        <location evidence="1">Membrane</location>
        <topology evidence="1">Multi-pass membrane protein</topology>
    </subcellularLocation>
</comment>
<evidence type="ECO:0000256" key="6">
    <source>
        <dbReference type="SAM" id="MobiDB-lite"/>
    </source>
</evidence>
<protein>
    <recommendedName>
        <fullName evidence="8">Rhodopsin domain-containing protein</fullName>
    </recommendedName>
</protein>
<keyword evidence="4 7" id="KW-0472">Membrane</keyword>
<evidence type="ECO:0000259" key="8">
    <source>
        <dbReference type="Pfam" id="PF20684"/>
    </source>
</evidence>
<dbReference type="GO" id="GO:0016020">
    <property type="term" value="C:membrane"/>
    <property type="evidence" value="ECO:0007669"/>
    <property type="project" value="UniProtKB-SubCell"/>
</dbReference>
<comment type="caution">
    <text evidence="9">The sequence shown here is derived from an EMBL/GenBank/DDBJ whole genome shotgun (WGS) entry which is preliminary data.</text>
</comment>
<keyword evidence="10" id="KW-1185">Reference proteome</keyword>
<dbReference type="InterPro" id="IPR052337">
    <property type="entry name" value="SAT4-like"/>
</dbReference>
<comment type="similarity">
    <text evidence="5">Belongs to the SAT4 family.</text>
</comment>
<evidence type="ECO:0000256" key="7">
    <source>
        <dbReference type="SAM" id="Phobius"/>
    </source>
</evidence>
<evidence type="ECO:0000256" key="4">
    <source>
        <dbReference type="ARBA" id="ARBA00023136"/>
    </source>
</evidence>
<feature type="transmembrane region" description="Helical" evidence="7">
    <location>
        <begin position="12"/>
        <end position="29"/>
    </location>
</feature>
<evidence type="ECO:0000313" key="9">
    <source>
        <dbReference type="EMBL" id="KAF2724149.1"/>
    </source>
</evidence>